<dbReference type="Proteomes" id="UP000193642">
    <property type="component" value="Unassembled WGS sequence"/>
</dbReference>
<dbReference type="AlphaFoldDB" id="A0A1Y2C7L3"/>
<reference evidence="2 3" key="1">
    <citation type="submission" date="2016-07" db="EMBL/GenBank/DDBJ databases">
        <title>Pervasive Adenine N6-methylation of Active Genes in Fungi.</title>
        <authorList>
            <consortium name="DOE Joint Genome Institute"/>
            <person name="Mondo S.J."/>
            <person name="Dannebaum R.O."/>
            <person name="Kuo R.C."/>
            <person name="Labutti K."/>
            <person name="Haridas S."/>
            <person name="Kuo A."/>
            <person name="Salamov A."/>
            <person name="Ahrendt S.R."/>
            <person name="Lipzen A."/>
            <person name="Sullivan W."/>
            <person name="Andreopoulos W.B."/>
            <person name="Clum A."/>
            <person name="Lindquist E."/>
            <person name="Daum C."/>
            <person name="Ramamoorthy G.K."/>
            <person name="Gryganskyi A."/>
            <person name="Culley D."/>
            <person name="Magnuson J.K."/>
            <person name="James T.Y."/>
            <person name="O'Malley M.A."/>
            <person name="Stajich J.E."/>
            <person name="Spatafora J.W."/>
            <person name="Visel A."/>
            <person name="Grigoriev I.V."/>
        </authorList>
    </citation>
    <scope>NUCLEOTIDE SEQUENCE [LARGE SCALE GENOMIC DNA]</scope>
    <source>
        <strain evidence="2 3">JEL800</strain>
    </source>
</reference>
<comment type="caution">
    <text evidence="2">The sequence shown here is derived from an EMBL/GenBank/DDBJ whole genome shotgun (WGS) entry which is preliminary data.</text>
</comment>
<dbReference type="EMBL" id="MCGO01000029">
    <property type="protein sequence ID" value="ORY42305.1"/>
    <property type="molecule type" value="Genomic_DNA"/>
</dbReference>
<feature type="region of interest" description="Disordered" evidence="1">
    <location>
        <begin position="37"/>
        <end position="58"/>
    </location>
</feature>
<gene>
    <name evidence="2" type="ORF">BCR33DRAFT_786512</name>
</gene>
<organism evidence="2 3">
    <name type="scientific">Rhizoclosmatium globosum</name>
    <dbReference type="NCBI Taxonomy" id="329046"/>
    <lineage>
        <taxon>Eukaryota</taxon>
        <taxon>Fungi</taxon>
        <taxon>Fungi incertae sedis</taxon>
        <taxon>Chytridiomycota</taxon>
        <taxon>Chytridiomycota incertae sedis</taxon>
        <taxon>Chytridiomycetes</taxon>
        <taxon>Chytridiales</taxon>
        <taxon>Chytriomycetaceae</taxon>
        <taxon>Rhizoclosmatium</taxon>
    </lineage>
</organism>
<evidence type="ECO:0000313" key="3">
    <source>
        <dbReference type="Proteomes" id="UP000193642"/>
    </source>
</evidence>
<evidence type="ECO:0000313" key="2">
    <source>
        <dbReference type="EMBL" id="ORY42305.1"/>
    </source>
</evidence>
<sequence>MSERGRGINDEASTTSIPLISSSTRASSINPAVVRLRHSTPKRSSSAPPTPPVVIASGIPTPTTSAVLKLTTMAQTQRRAIHMI</sequence>
<keyword evidence="3" id="KW-1185">Reference proteome</keyword>
<evidence type="ECO:0000256" key="1">
    <source>
        <dbReference type="SAM" id="MobiDB-lite"/>
    </source>
</evidence>
<name>A0A1Y2C7L3_9FUNG</name>
<proteinExistence type="predicted"/>
<feature type="region of interest" description="Disordered" evidence="1">
    <location>
        <begin position="1"/>
        <end position="23"/>
    </location>
</feature>
<feature type="compositionally biased region" description="Low complexity" evidence="1">
    <location>
        <begin position="13"/>
        <end position="23"/>
    </location>
</feature>
<accession>A0A1Y2C7L3</accession>
<protein>
    <submittedName>
        <fullName evidence="2">Uncharacterized protein</fullName>
    </submittedName>
</protein>